<evidence type="ECO:0000313" key="2">
    <source>
        <dbReference type="Proteomes" id="UP000886520"/>
    </source>
</evidence>
<reference evidence="1" key="1">
    <citation type="submission" date="2021-01" db="EMBL/GenBank/DDBJ databases">
        <title>Adiantum capillus-veneris genome.</title>
        <authorList>
            <person name="Fang Y."/>
            <person name="Liao Q."/>
        </authorList>
    </citation>
    <scope>NUCLEOTIDE SEQUENCE</scope>
    <source>
        <strain evidence="1">H3</strain>
        <tissue evidence="1">Leaf</tissue>
    </source>
</reference>
<name>A0A9D4UHP4_ADICA</name>
<protein>
    <submittedName>
        <fullName evidence="1">Uncharacterized protein</fullName>
    </submittedName>
</protein>
<dbReference type="Proteomes" id="UP000886520">
    <property type="component" value="Chromosome 17"/>
</dbReference>
<comment type="caution">
    <text evidence="1">The sequence shown here is derived from an EMBL/GenBank/DDBJ whole genome shotgun (WGS) entry which is preliminary data.</text>
</comment>
<dbReference type="AlphaFoldDB" id="A0A9D4UHP4"/>
<sequence length="100" mass="10807">RRLSLSGAHGFGSTPIKTLIFLRGEHGSGVRAFSRICTRPHSLSLSLSLSLSHTQAARAQTTSLQVLGFHGVAAPPCLPIAADLEHLDRPPQRRATRMCR</sequence>
<accession>A0A9D4UHP4</accession>
<feature type="non-terminal residue" evidence="1">
    <location>
        <position position="100"/>
    </location>
</feature>
<organism evidence="1 2">
    <name type="scientific">Adiantum capillus-veneris</name>
    <name type="common">Maidenhair fern</name>
    <dbReference type="NCBI Taxonomy" id="13818"/>
    <lineage>
        <taxon>Eukaryota</taxon>
        <taxon>Viridiplantae</taxon>
        <taxon>Streptophyta</taxon>
        <taxon>Embryophyta</taxon>
        <taxon>Tracheophyta</taxon>
        <taxon>Polypodiopsida</taxon>
        <taxon>Polypodiidae</taxon>
        <taxon>Polypodiales</taxon>
        <taxon>Pteridineae</taxon>
        <taxon>Pteridaceae</taxon>
        <taxon>Vittarioideae</taxon>
        <taxon>Adiantum</taxon>
    </lineage>
</organism>
<evidence type="ECO:0000313" key="1">
    <source>
        <dbReference type="EMBL" id="KAI5067634.1"/>
    </source>
</evidence>
<gene>
    <name evidence="1" type="ORF">GOP47_0018162</name>
</gene>
<proteinExistence type="predicted"/>
<keyword evidence="2" id="KW-1185">Reference proteome</keyword>
<dbReference type="EMBL" id="JABFUD020000017">
    <property type="protein sequence ID" value="KAI5067634.1"/>
    <property type="molecule type" value="Genomic_DNA"/>
</dbReference>